<name>A0A166P315_9AGAM</name>
<feature type="compositionally biased region" description="Basic and acidic residues" evidence="1">
    <location>
        <begin position="46"/>
        <end position="55"/>
    </location>
</feature>
<protein>
    <submittedName>
        <fullName evidence="2">Uncharacterized protein</fullName>
    </submittedName>
</protein>
<feature type="compositionally biased region" description="Polar residues" evidence="1">
    <location>
        <begin position="110"/>
        <end position="122"/>
    </location>
</feature>
<feature type="region of interest" description="Disordered" evidence="1">
    <location>
        <begin position="1"/>
        <end position="60"/>
    </location>
</feature>
<dbReference type="AlphaFoldDB" id="A0A166P315"/>
<dbReference type="Proteomes" id="UP000076532">
    <property type="component" value="Unassembled WGS sequence"/>
</dbReference>
<evidence type="ECO:0000313" key="3">
    <source>
        <dbReference type="Proteomes" id="UP000076532"/>
    </source>
</evidence>
<gene>
    <name evidence="2" type="ORF">FIBSPDRAFT_950080</name>
</gene>
<organism evidence="2 3">
    <name type="scientific">Athelia psychrophila</name>
    <dbReference type="NCBI Taxonomy" id="1759441"/>
    <lineage>
        <taxon>Eukaryota</taxon>
        <taxon>Fungi</taxon>
        <taxon>Dikarya</taxon>
        <taxon>Basidiomycota</taxon>
        <taxon>Agaricomycotina</taxon>
        <taxon>Agaricomycetes</taxon>
        <taxon>Agaricomycetidae</taxon>
        <taxon>Atheliales</taxon>
        <taxon>Atheliaceae</taxon>
        <taxon>Athelia</taxon>
    </lineage>
</organism>
<proteinExistence type="predicted"/>
<dbReference type="EMBL" id="KV417519">
    <property type="protein sequence ID" value="KZP25660.1"/>
    <property type="molecule type" value="Genomic_DNA"/>
</dbReference>
<feature type="compositionally biased region" description="Acidic residues" evidence="1">
    <location>
        <begin position="19"/>
        <end position="32"/>
    </location>
</feature>
<reference evidence="2 3" key="1">
    <citation type="journal article" date="2016" name="Mol. Biol. Evol.">
        <title>Comparative Genomics of Early-Diverging Mushroom-Forming Fungi Provides Insights into the Origins of Lignocellulose Decay Capabilities.</title>
        <authorList>
            <person name="Nagy L.G."/>
            <person name="Riley R."/>
            <person name="Tritt A."/>
            <person name="Adam C."/>
            <person name="Daum C."/>
            <person name="Floudas D."/>
            <person name="Sun H."/>
            <person name="Yadav J.S."/>
            <person name="Pangilinan J."/>
            <person name="Larsson K.H."/>
            <person name="Matsuura K."/>
            <person name="Barry K."/>
            <person name="Labutti K."/>
            <person name="Kuo R."/>
            <person name="Ohm R.A."/>
            <person name="Bhattacharya S.S."/>
            <person name="Shirouzu T."/>
            <person name="Yoshinaga Y."/>
            <person name="Martin F.M."/>
            <person name="Grigoriev I.V."/>
            <person name="Hibbett D.S."/>
        </authorList>
    </citation>
    <scope>NUCLEOTIDE SEQUENCE [LARGE SCALE GENOMIC DNA]</scope>
    <source>
        <strain evidence="2 3">CBS 109695</strain>
    </source>
</reference>
<accession>A0A166P315</accession>
<keyword evidence="3" id="KW-1185">Reference proteome</keyword>
<evidence type="ECO:0000256" key="1">
    <source>
        <dbReference type="SAM" id="MobiDB-lite"/>
    </source>
</evidence>
<sequence length="268" mass="29549">MHFNLREPPTGSDPFRTDSDDDADDNQSDVEADMSAPQHSRPRTPVNRDENRRAGQGDAEDTVDIRVPAWMLQFANVSINMSPSSIAVDVGETRRTPSQPPLTPSRARRNGTSTASHRTGPQSVIDASGPVMAMPAASPPRSRHTTPMMAQASAPRREAPRRTTTPQAGPFRASSSAPSIPLLGPPRPVYPLRYGEDAPIVRTLDRRVGPHGYYVVFTGLRLGIYHEYWYELEPYLRMGMGGEFRKRATFADALALWNSGAFPKRVIS</sequence>
<feature type="region of interest" description="Disordered" evidence="1">
    <location>
        <begin position="88"/>
        <end position="182"/>
    </location>
</feature>
<evidence type="ECO:0000313" key="2">
    <source>
        <dbReference type="EMBL" id="KZP25660.1"/>
    </source>
</evidence>